<sequence>MKYIMTIIWGFILGQVSFYIGSALTGGSYDFTYATITGLFTTLIVILISALLPKQLAEAK</sequence>
<evidence type="ECO:0008006" key="4">
    <source>
        <dbReference type="Google" id="ProtNLM"/>
    </source>
</evidence>
<keyword evidence="1" id="KW-0472">Membrane</keyword>
<dbReference type="EMBL" id="FJNE01000001">
    <property type="protein sequence ID" value="CZQ83402.1"/>
    <property type="molecule type" value="Genomic_DNA"/>
</dbReference>
<evidence type="ECO:0000313" key="2">
    <source>
        <dbReference type="EMBL" id="CZQ83402.1"/>
    </source>
</evidence>
<evidence type="ECO:0000313" key="3">
    <source>
        <dbReference type="Proteomes" id="UP000242754"/>
    </source>
</evidence>
<keyword evidence="1" id="KW-1133">Transmembrane helix</keyword>
<dbReference type="OrthoDB" id="2139526at2"/>
<keyword evidence="3" id="KW-1185">Reference proteome</keyword>
<protein>
    <recommendedName>
        <fullName evidence="4">DUF2929 domain-containing protein</fullName>
    </recommendedName>
</protein>
<dbReference type="AlphaFoldDB" id="A0A143Y8A6"/>
<accession>A0A143Y8A6</accession>
<dbReference type="InterPro" id="IPR021324">
    <property type="entry name" value="DUF2929"/>
</dbReference>
<organism evidence="2 3">
    <name type="scientific">Trichococcus palustris</name>
    <dbReference type="NCBI Taxonomy" id="140314"/>
    <lineage>
        <taxon>Bacteria</taxon>
        <taxon>Bacillati</taxon>
        <taxon>Bacillota</taxon>
        <taxon>Bacilli</taxon>
        <taxon>Lactobacillales</taxon>
        <taxon>Carnobacteriaceae</taxon>
        <taxon>Trichococcus</taxon>
    </lineage>
</organism>
<reference evidence="2 3" key="1">
    <citation type="submission" date="2016-02" db="EMBL/GenBank/DDBJ databases">
        <authorList>
            <person name="Wen L."/>
            <person name="He K."/>
            <person name="Yang H."/>
        </authorList>
    </citation>
    <scope>NUCLEOTIDE SEQUENCE [LARGE SCALE GENOMIC DNA]</scope>
    <source>
        <strain evidence="2">Trichococcus palustris</strain>
    </source>
</reference>
<feature type="transmembrane region" description="Helical" evidence="1">
    <location>
        <begin position="31"/>
        <end position="52"/>
    </location>
</feature>
<name>A0A143Y8A6_9LACT</name>
<dbReference type="Proteomes" id="UP000242754">
    <property type="component" value="Unassembled WGS sequence"/>
</dbReference>
<dbReference type="Pfam" id="PF11151">
    <property type="entry name" value="DUF2929"/>
    <property type="match status" value="1"/>
</dbReference>
<dbReference type="STRING" id="140314.SAMN04488076_103150"/>
<proteinExistence type="predicted"/>
<feature type="transmembrane region" description="Helical" evidence="1">
    <location>
        <begin position="7"/>
        <end position="25"/>
    </location>
</feature>
<keyword evidence="1" id="KW-0812">Transmembrane</keyword>
<gene>
    <name evidence="2" type="ORF">Tpal_441</name>
</gene>
<dbReference type="RefSeq" id="WP_087030725.1">
    <property type="nucleotide sequence ID" value="NZ_FJNE01000001.1"/>
</dbReference>
<evidence type="ECO:0000256" key="1">
    <source>
        <dbReference type="SAM" id="Phobius"/>
    </source>
</evidence>